<feature type="compositionally biased region" description="Basic and acidic residues" evidence="1">
    <location>
        <begin position="192"/>
        <end position="202"/>
    </location>
</feature>
<proteinExistence type="predicted"/>
<feature type="compositionally biased region" description="Polar residues" evidence="1">
    <location>
        <begin position="215"/>
        <end position="225"/>
    </location>
</feature>
<feature type="region of interest" description="Disordered" evidence="1">
    <location>
        <begin position="1"/>
        <end position="305"/>
    </location>
</feature>
<protein>
    <submittedName>
        <fullName evidence="2">Uncharacterized protein</fullName>
    </submittedName>
</protein>
<organism evidence="2 3">
    <name type="scientific">Epicoccum nigrum</name>
    <name type="common">Soil fungus</name>
    <name type="synonym">Epicoccum purpurascens</name>
    <dbReference type="NCBI Taxonomy" id="105696"/>
    <lineage>
        <taxon>Eukaryota</taxon>
        <taxon>Fungi</taxon>
        <taxon>Dikarya</taxon>
        <taxon>Ascomycota</taxon>
        <taxon>Pezizomycotina</taxon>
        <taxon>Dothideomycetes</taxon>
        <taxon>Pleosporomycetidae</taxon>
        <taxon>Pleosporales</taxon>
        <taxon>Pleosporineae</taxon>
        <taxon>Didymellaceae</taxon>
        <taxon>Epicoccum</taxon>
    </lineage>
</organism>
<dbReference type="InParanoid" id="A0A1Y2LZL3"/>
<gene>
    <name evidence="2" type="ORF">B5807_07034</name>
</gene>
<name>A0A1Y2LZL3_EPING</name>
<feature type="compositionally biased region" description="Basic and acidic residues" evidence="1">
    <location>
        <begin position="226"/>
        <end position="239"/>
    </location>
</feature>
<evidence type="ECO:0000313" key="3">
    <source>
        <dbReference type="Proteomes" id="UP000193240"/>
    </source>
</evidence>
<feature type="compositionally biased region" description="Basic and acidic residues" evidence="1">
    <location>
        <begin position="74"/>
        <end position="84"/>
    </location>
</feature>
<evidence type="ECO:0000313" key="2">
    <source>
        <dbReference type="EMBL" id="OSS48979.1"/>
    </source>
</evidence>
<sequence>MSKSRNNSKDCQSHSPDPKCHDKAKHPSGSSDPDAITPAPRSNAFLSNERVEQIQNWRSDVGGDMAGSRPVGRPADERPTDERGWPGSGGRAIRVQDASSRFTGVSDGQEVRGTGDVQPQEPESSGQEAAAQDDQTPGEGEARVRQHEHSPEGSAGPSRQVSLPRPREAGLATPSISPAHPGMFQDNSGEGPQRHRNDRRTEGSTTVVDTEPSLPDTQEPSCQSEPRSRGEEASVRDDPAPLETEPTTRDSHEAGSREASVHDDLASPETAIPAGDSPEAGSSENVEGRSIPDHPPAASSNQTKP</sequence>
<dbReference type="AlphaFoldDB" id="A0A1Y2LZL3"/>
<accession>A0A1Y2LZL3</accession>
<feature type="compositionally biased region" description="Basic and acidic residues" evidence="1">
    <location>
        <begin position="7"/>
        <end position="21"/>
    </location>
</feature>
<reference evidence="2 3" key="1">
    <citation type="journal article" date="2017" name="Genome Announc.">
        <title>Genome sequence of the saprophytic ascomycete Epicoccum nigrum ICMP 19927 strain isolated from New Zealand.</title>
        <authorList>
            <person name="Fokin M."/>
            <person name="Fleetwood D."/>
            <person name="Weir B.S."/>
            <person name="Villas-Boas S.G."/>
        </authorList>
    </citation>
    <scope>NUCLEOTIDE SEQUENCE [LARGE SCALE GENOMIC DNA]</scope>
    <source>
        <strain evidence="2 3">ICMP 19927</strain>
    </source>
</reference>
<dbReference type="Proteomes" id="UP000193240">
    <property type="component" value="Unassembled WGS sequence"/>
</dbReference>
<feature type="compositionally biased region" description="Basic and acidic residues" evidence="1">
    <location>
        <begin position="246"/>
        <end position="265"/>
    </location>
</feature>
<keyword evidence="3" id="KW-1185">Reference proteome</keyword>
<dbReference type="EMBL" id="KZ107845">
    <property type="protein sequence ID" value="OSS48979.1"/>
    <property type="molecule type" value="Genomic_DNA"/>
</dbReference>
<feature type="compositionally biased region" description="Basic and acidic residues" evidence="1">
    <location>
        <begin position="140"/>
        <end position="151"/>
    </location>
</feature>
<evidence type="ECO:0000256" key="1">
    <source>
        <dbReference type="SAM" id="MobiDB-lite"/>
    </source>
</evidence>